<dbReference type="Pfam" id="PF02585">
    <property type="entry name" value="PIG-L"/>
    <property type="match status" value="1"/>
</dbReference>
<reference evidence="1 2" key="1">
    <citation type="submission" date="2019-10" db="EMBL/GenBank/DDBJ databases">
        <title>Isolation, Identification of Microvirga thermotolerans HR1, a novel thermophilic bacterium and Comparative Genomics of the genus Microvirga.</title>
        <authorList>
            <person name="Li J."/>
            <person name="Zhang W."/>
            <person name="Lin M."/>
            <person name="Wang J."/>
        </authorList>
    </citation>
    <scope>NUCLEOTIDE SEQUENCE [LARGE SCALE GENOMIC DNA]</scope>
    <source>
        <strain evidence="1 2">HR1</strain>
    </source>
</reference>
<keyword evidence="2" id="KW-1185">Reference proteome</keyword>
<protein>
    <recommendedName>
        <fullName evidence="3">PIG-L family deacetylase</fullName>
    </recommendedName>
</protein>
<evidence type="ECO:0008006" key="3">
    <source>
        <dbReference type="Google" id="ProtNLM"/>
    </source>
</evidence>
<evidence type="ECO:0000313" key="1">
    <source>
        <dbReference type="EMBL" id="QFU15942.1"/>
    </source>
</evidence>
<organism evidence="1 2">
    <name type="scientific">Microvirga thermotolerans</name>
    <dbReference type="NCBI Taxonomy" id="2651334"/>
    <lineage>
        <taxon>Bacteria</taxon>
        <taxon>Pseudomonadati</taxon>
        <taxon>Pseudomonadota</taxon>
        <taxon>Alphaproteobacteria</taxon>
        <taxon>Hyphomicrobiales</taxon>
        <taxon>Methylobacteriaceae</taxon>
        <taxon>Microvirga</taxon>
    </lineage>
</organism>
<dbReference type="SUPFAM" id="SSF102588">
    <property type="entry name" value="LmbE-like"/>
    <property type="match status" value="1"/>
</dbReference>
<dbReference type="Proteomes" id="UP000325614">
    <property type="component" value="Chromosome"/>
</dbReference>
<name>A0A5P9JT03_9HYPH</name>
<dbReference type="GO" id="GO:0016811">
    <property type="term" value="F:hydrolase activity, acting on carbon-nitrogen (but not peptide) bonds, in linear amides"/>
    <property type="evidence" value="ECO:0007669"/>
    <property type="project" value="TreeGrafter"/>
</dbReference>
<dbReference type="InterPro" id="IPR024078">
    <property type="entry name" value="LmbE-like_dom_sf"/>
</dbReference>
<sequence>MGKSERGSPPRIAYPAKAMDERARAHPMPRAIRPAKASRLRRMSSMRLPGGRTLLGRPAAACALARATCQRTFSKRTRMALIPVRTIGPEFCHVRLNNSSMHSVAADFVPAAEAGTARRAPRLSCPDRLRTLAAVRLSRLPEADAVRWERTMEGSRRPEPRRTLPPLLRPHWGRVAVVAAHPDDETVGVGGHLPLLADPLVLTVTDGAPRGSGDIASAGCGSEGEYAALRRRELADAMALAGIPAANLECLGVGDQRAARCLAGLARRMAEWLEARQVGLVLTHPFEMGHPDHDATAFAVHAAVALLVQRGRTPPRIVEFTSYHRSPAGHFAEGVFAPGRPPGEAFPLPEAARALKRRMFEAFRSQKGIVSAFGLESERFRPAPTYDFTAPPHGQGAYYDMFGWGLRSDEWPLLAGRALDELGLGPC</sequence>
<dbReference type="Gene3D" id="3.40.50.10320">
    <property type="entry name" value="LmbE-like"/>
    <property type="match status" value="1"/>
</dbReference>
<gene>
    <name evidence="1" type="ORF">GDR74_06740</name>
</gene>
<dbReference type="InterPro" id="IPR003737">
    <property type="entry name" value="GlcNAc_PI_deacetylase-related"/>
</dbReference>
<evidence type="ECO:0000313" key="2">
    <source>
        <dbReference type="Proteomes" id="UP000325614"/>
    </source>
</evidence>
<proteinExistence type="predicted"/>
<dbReference type="EMBL" id="CP045423">
    <property type="protein sequence ID" value="QFU15942.1"/>
    <property type="molecule type" value="Genomic_DNA"/>
</dbReference>
<accession>A0A5P9JT03</accession>
<dbReference type="KEGG" id="mico:GDR74_06740"/>
<dbReference type="PANTHER" id="PTHR12993">
    <property type="entry name" value="N-ACETYLGLUCOSAMINYL-PHOSPHATIDYLINOSITOL DE-N-ACETYLASE-RELATED"/>
    <property type="match status" value="1"/>
</dbReference>
<dbReference type="AlphaFoldDB" id="A0A5P9JT03"/>
<dbReference type="PANTHER" id="PTHR12993:SF29">
    <property type="entry name" value="BLR3841 PROTEIN"/>
    <property type="match status" value="1"/>
</dbReference>